<dbReference type="AlphaFoldDB" id="A0A7R9ZEB3"/>
<name>A0A7R9ZEB3_9STRA</name>
<accession>A0A7R9ZEB3</accession>
<protein>
    <submittedName>
        <fullName evidence="2">Uncharacterized protein</fullName>
    </submittedName>
</protein>
<feature type="region of interest" description="Disordered" evidence="1">
    <location>
        <begin position="66"/>
        <end position="85"/>
    </location>
</feature>
<evidence type="ECO:0000256" key="1">
    <source>
        <dbReference type="SAM" id="MobiDB-lite"/>
    </source>
</evidence>
<gene>
    <name evidence="2" type="ORF">TDUB1175_LOCUS20652</name>
</gene>
<dbReference type="EMBL" id="HBED01041071">
    <property type="protein sequence ID" value="CAD8322235.1"/>
    <property type="molecule type" value="Transcribed_RNA"/>
</dbReference>
<feature type="region of interest" description="Disordered" evidence="1">
    <location>
        <begin position="1"/>
        <end position="54"/>
    </location>
</feature>
<proteinExistence type="predicted"/>
<feature type="compositionally biased region" description="Basic and acidic residues" evidence="1">
    <location>
        <begin position="45"/>
        <end position="54"/>
    </location>
</feature>
<sequence>MNKEGGRGRRRAGRGKRGNANSAQVERRKKEQKRKLLAANRRGVRTADGDDRRTISDTERILGLVASNRMMGGGGDAGGNNEVSSGPAQVLVGSATASRKALDRLNAALRPSASAASMPFGMAWFGDVKLCRADDEVV</sequence>
<organism evidence="2">
    <name type="scientific">Pseudictyota dubia</name>
    <dbReference type="NCBI Taxonomy" id="2749911"/>
    <lineage>
        <taxon>Eukaryota</taxon>
        <taxon>Sar</taxon>
        <taxon>Stramenopiles</taxon>
        <taxon>Ochrophyta</taxon>
        <taxon>Bacillariophyta</taxon>
        <taxon>Mediophyceae</taxon>
        <taxon>Biddulphiophycidae</taxon>
        <taxon>Eupodiscales</taxon>
        <taxon>Odontellaceae</taxon>
        <taxon>Pseudictyota</taxon>
    </lineage>
</organism>
<reference evidence="2" key="1">
    <citation type="submission" date="2021-01" db="EMBL/GenBank/DDBJ databases">
        <authorList>
            <person name="Corre E."/>
            <person name="Pelletier E."/>
            <person name="Niang G."/>
            <person name="Scheremetjew M."/>
            <person name="Finn R."/>
            <person name="Kale V."/>
            <person name="Holt S."/>
            <person name="Cochrane G."/>
            <person name="Meng A."/>
            <person name="Brown T."/>
            <person name="Cohen L."/>
        </authorList>
    </citation>
    <scope>NUCLEOTIDE SEQUENCE</scope>
    <source>
        <strain evidence="2">CCMP147</strain>
    </source>
</reference>
<feature type="compositionally biased region" description="Basic residues" evidence="1">
    <location>
        <begin position="8"/>
        <end position="17"/>
    </location>
</feature>
<evidence type="ECO:0000313" key="2">
    <source>
        <dbReference type="EMBL" id="CAD8322235.1"/>
    </source>
</evidence>